<protein>
    <recommendedName>
        <fullName evidence="2">Apple domain-containing protein</fullName>
    </recommendedName>
</protein>
<dbReference type="PhylomeDB" id="E9FZT3"/>
<dbReference type="HOGENOM" id="CLU_149565_1_0_1"/>
<dbReference type="KEGG" id="dpx:DAPPUDRAFT_236047"/>
<keyword evidence="4" id="KW-1185">Reference proteome</keyword>
<dbReference type="EMBL" id="GL732528">
    <property type="protein sequence ID" value="EFX87207.1"/>
    <property type="molecule type" value="Genomic_DNA"/>
</dbReference>
<dbReference type="Proteomes" id="UP000000305">
    <property type="component" value="Unassembled WGS sequence"/>
</dbReference>
<reference evidence="3 4" key="1">
    <citation type="journal article" date="2011" name="Science">
        <title>The ecoresponsive genome of Daphnia pulex.</title>
        <authorList>
            <person name="Colbourne J.K."/>
            <person name="Pfrender M.E."/>
            <person name="Gilbert D."/>
            <person name="Thomas W.K."/>
            <person name="Tucker A."/>
            <person name="Oakley T.H."/>
            <person name="Tokishita S."/>
            <person name="Aerts A."/>
            <person name="Arnold G.J."/>
            <person name="Basu M.K."/>
            <person name="Bauer D.J."/>
            <person name="Caceres C.E."/>
            <person name="Carmel L."/>
            <person name="Casola C."/>
            <person name="Choi J.H."/>
            <person name="Detter J.C."/>
            <person name="Dong Q."/>
            <person name="Dusheyko S."/>
            <person name="Eads B.D."/>
            <person name="Frohlich T."/>
            <person name="Geiler-Samerotte K.A."/>
            <person name="Gerlach D."/>
            <person name="Hatcher P."/>
            <person name="Jogdeo S."/>
            <person name="Krijgsveld J."/>
            <person name="Kriventseva E.V."/>
            <person name="Kultz D."/>
            <person name="Laforsch C."/>
            <person name="Lindquist E."/>
            <person name="Lopez J."/>
            <person name="Manak J.R."/>
            <person name="Muller J."/>
            <person name="Pangilinan J."/>
            <person name="Patwardhan R.P."/>
            <person name="Pitluck S."/>
            <person name="Pritham E.J."/>
            <person name="Rechtsteiner A."/>
            <person name="Rho M."/>
            <person name="Rogozin I.B."/>
            <person name="Sakarya O."/>
            <person name="Salamov A."/>
            <person name="Schaack S."/>
            <person name="Shapiro H."/>
            <person name="Shiga Y."/>
            <person name="Skalitzky C."/>
            <person name="Smith Z."/>
            <person name="Souvorov A."/>
            <person name="Sung W."/>
            <person name="Tang Z."/>
            <person name="Tsuchiya D."/>
            <person name="Tu H."/>
            <person name="Vos H."/>
            <person name="Wang M."/>
            <person name="Wolf Y.I."/>
            <person name="Yamagata H."/>
            <person name="Yamada T."/>
            <person name="Ye Y."/>
            <person name="Shaw J.R."/>
            <person name="Andrews J."/>
            <person name="Crease T.J."/>
            <person name="Tang H."/>
            <person name="Lucas S.M."/>
            <person name="Robertson H.M."/>
            <person name="Bork P."/>
            <person name="Koonin E.V."/>
            <person name="Zdobnov E.M."/>
            <person name="Grigoriev I.V."/>
            <person name="Lynch M."/>
            <person name="Boore J.L."/>
        </authorList>
    </citation>
    <scope>NUCLEOTIDE SEQUENCE [LARGE SCALE GENOMIC DNA]</scope>
</reference>
<evidence type="ECO:0000256" key="1">
    <source>
        <dbReference type="SAM" id="SignalP"/>
    </source>
</evidence>
<name>E9FZT3_DAPPU</name>
<dbReference type="Gene3D" id="3.50.4.10">
    <property type="entry name" value="Hepatocyte Growth Factor"/>
    <property type="match status" value="1"/>
</dbReference>
<organism evidence="3 4">
    <name type="scientific">Daphnia pulex</name>
    <name type="common">Water flea</name>
    <dbReference type="NCBI Taxonomy" id="6669"/>
    <lineage>
        <taxon>Eukaryota</taxon>
        <taxon>Metazoa</taxon>
        <taxon>Ecdysozoa</taxon>
        <taxon>Arthropoda</taxon>
        <taxon>Crustacea</taxon>
        <taxon>Branchiopoda</taxon>
        <taxon>Diplostraca</taxon>
        <taxon>Cladocera</taxon>
        <taxon>Anomopoda</taxon>
        <taxon>Daphniidae</taxon>
        <taxon>Daphnia</taxon>
    </lineage>
</organism>
<dbReference type="AlphaFoldDB" id="E9FZT3"/>
<evidence type="ECO:0000313" key="3">
    <source>
        <dbReference type="EMBL" id="EFX87207.1"/>
    </source>
</evidence>
<dbReference type="InParanoid" id="E9FZT3"/>
<dbReference type="InterPro" id="IPR003609">
    <property type="entry name" value="Pan_app"/>
</dbReference>
<gene>
    <name evidence="3" type="ORF">DAPPUDRAFT_236047</name>
</gene>
<sequence length="108" mass="12182">MTVKALSFFLLMAALSMTAESARKWKEGDNGLVRWDLDCTFESSVHIASKDIPGDQCGRFCLANKDCTHFTYKSGTCYLKRSTIHWQEEGEYLSACGFIPSRTSQKIN</sequence>
<accession>E9FZT3</accession>
<feature type="domain" description="Apple" evidence="2">
    <location>
        <begin position="55"/>
        <end position="85"/>
    </location>
</feature>
<dbReference type="STRING" id="6669.E9FZT3"/>
<evidence type="ECO:0000259" key="2">
    <source>
        <dbReference type="Pfam" id="PF00024"/>
    </source>
</evidence>
<dbReference type="Pfam" id="PF00024">
    <property type="entry name" value="PAN_1"/>
    <property type="match status" value="1"/>
</dbReference>
<keyword evidence="1" id="KW-0732">Signal</keyword>
<evidence type="ECO:0000313" key="4">
    <source>
        <dbReference type="Proteomes" id="UP000000305"/>
    </source>
</evidence>
<dbReference type="eggNOG" id="ENOG502SS2H">
    <property type="taxonomic scope" value="Eukaryota"/>
</dbReference>
<feature type="chain" id="PRO_5003239906" description="Apple domain-containing protein" evidence="1">
    <location>
        <begin position="22"/>
        <end position="108"/>
    </location>
</feature>
<proteinExistence type="predicted"/>
<feature type="signal peptide" evidence="1">
    <location>
        <begin position="1"/>
        <end position="21"/>
    </location>
</feature>